<dbReference type="AlphaFoldDB" id="A0A7Z8Y808"/>
<accession>A0A7Z8Y808</accession>
<protein>
    <submittedName>
        <fullName evidence="1">Uncharacterized protein</fullName>
    </submittedName>
</protein>
<dbReference type="RefSeq" id="WP_185933783.1">
    <property type="nucleotide sequence ID" value="NZ_UYIO01000001.1"/>
</dbReference>
<name>A0A7Z8Y808_9ACTO</name>
<dbReference type="EMBL" id="UYIO01000001">
    <property type="protein sequence ID" value="VDG75901.1"/>
    <property type="molecule type" value="Genomic_DNA"/>
</dbReference>
<evidence type="ECO:0000313" key="1">
    <source>
        <dbReference type="EMBL" id="VDG75901.1"/>
    </source>
</evidence>
<sequence length="65" mass="7036">MLADGTAKLLADGTAKLLADGTAKLLAGDTAEKHKYPRGELTVVEELALVVSEKVARREVDRWLM</sequence>
<proteinExistence type="predicted"/>
<gene>
    <name evidence="1" type="ORF">NCTC10327_00586</name>
</gene>
<dbReference type="Proteomes" id="UP000269974">
    <property type="component" value="Unassembled WGS sequence"/>
</dbReference>
<organism evidence="1 2">
    <name type="scientific">Actinobaculum suis</name>
    <dbReference type="NCBI Taxonomy" id="1657"/>
    <lineage>
        <taxon>Bacteria</taxon>
        <taxon>Bacillati</taxon>
        <taxon>Actinomycetota</taxon>
        <taxon>Actinomycetes</taxon>
        <taxon>Actinomycetales</taxon>
        <taxon>Actinomycetaceae</taxon>
        <taxon>Actinobaculum</taxon>
    </lineage>
</organism>
<reference evidence="1 2" key="1">
    <citation type="submission" date="2018-11" db="EMBL/GenBank/DDBJ databases">
        <authorList>
            <consortium name="Pathogen Informatics"/>
        </authorList>
    </citation>
    <scope>NUCLEOTIDE SEQUENCE [LARGE SCALE GENOMIC DNA]</scope>
    <source>
        <strain evidence="1 2">NCTC10327</strain>
    </source>
</reference>
<comment type="caution">
    <text evidence="1">The sequence shown here is derived from an EMBL/GenBank/DDBJ whole genome shotgun (WGS) entry which is preliminary data.</text>
</comment>
<evidence type="ECO:0000313" key="2">
    <source>
        <dbReference type="Proteomes" id="UP000269974"/>
    </source>
</evidence>